<feature type="chain" id="PRO_5019155538" evidence="1">
    <location>
        <begin position="27"/>
        <end position="125"/>
    </location>
</feature>
<accession>A0A430FC23</accession>
<evidence type="ECO:0000313" key="2">
    <source>
        <dbReference type="EMBL" id="RSX50383.1"/>
    </source>
</evidence>
<sequence>MKTKRIMTVLVACLALMLGAPAAANAATYSVSGQLNAGGQLVQYSTFRSHTRGTAGLRITENVSGTSRFGLRNTSGSQVTSSLSFTSPSYQSWGTVAAGRYALNGRMISAHVSMPVYQWRGTLTL</sequence>
<feature type="signal peptide" evidence="1">
    <location>
        <begin position="1"/>
        <end position="26"/>
    </location>
</feature>
<dbReference type="Proteomes" id="UP000288607">
    <property type="component" value="Unassembled WGS sequence"/>
</dbReference>
<dbReference type="OrthoDB" id="9954051at2"/>
<evidence type="ECO:0000313" key="3">
    <source>
        <dbReference type="Proteomes" id="UP000288607"/>
    </source>
</evidence>
<keyword evidence="1" id="KW-0732">Signal</keyword>
<dbReference type="RefSeq" id="WP_126030508.1">
    <property type="nucleotide sequence ID" value="NZ_JAFEJY010000006.1"/>
</dbReference>
<protein>
    <submittedName>
        <fullName evidence="2">Uncharacterized protein</fullName>
    </submittedName>
</protein>
<organism evidence="2 3">
    <name type="scientific">Bifidobacterium callimiconis</name>
    <dbReference type="NCBI Taxonomy" id="2306973"/>
    <lineage>
        <taxon>Bacteria</taxon>
        <taxon>Bacillati</taxon>
        <taxon>Actinomycetota</taxon>
        <taxon>Actinomycetes</taxon>
        <taxon>Bifidobacteriales</taxon>
        <taxon>Bifidobacteriaceae</taxon>
        <taxon>Bifidobacterium</taxon>
    </lineage>
</organism>
<keyword evidence="3" id="KW-1185">Reference proteome</keyword>
<gene>
    <name evidence="2" type="ORF">D2E23_1706</name>
</gene>
<proteinExistence type="predicted"/>
<name>A0A430FC23_9BIFI</name>
<dbReference type="AlphaFoldDB" id="A0A430FC23"/>
<dbReference type="EMBL" id="QXGJ01000008">
    <property type="protein sequence ID" value="RSX50383.1"/>
    <property type="molecule type" value="Genomic_DNA"/>
</dbReference>
<reference evidence="2 3" key="1">
    <citation type="submission" date="2018-09" db="EMBL/GenBank/DDBJ databases">
        <title>Characterization of the phylogenetic diversity of five novel species belonging to the genus Bifidobacterium.</title>
        <authorList>
            <person name="Lugli G.A."/>
            <person name="Duranti S."/>
            <person name="Milani C."/>
        </authorList>
    </citation>
    <scope>NUCLEOTIDE SEQUENCE [LARGE SCALE GENOMIC DNA]</scope>
    <source>
        <strain evidence="2 3">2028B</strain>
    </source>
</reference>
<evidence type="ECO:0000256" key="1">
    <source>
        <dbReference type="SAM" id="SignalP"/>
    </source>
</evidence>
<comment type="caution">
    <text evidence="2">The sequence shown here is derived from an EMBL/GenBank/DDBJ whole genome shotgun (WGS) entry which is preliminary data.</text>
</comment>